<keyword evidence="3 11" id="KW-0633">Potassium transport</keyword>
<dbReference type="EMBL" id="QNSA01000020">
    <property type="protein sequence ID" value="RBP68502.1"/>
    <property type="molecule type" value="Genomic_DNA"/>
</dbReference>
<keyword evidence="9 11" id="KW-0406">Ion transport</keyword>
<evidence type="ECO:0000256" key="5">
    <source>
        <dbReference type="ARBA" id="ARBA00022741"/>
    </source>
</evidence>
<proteinExistence type="inferred from homology"/>
<evidence type="ECO:0000256" key="4">
    <source>
        <dbReference type="ARBA" id="ARBA00022692"/>
    </source>
</evidence>
<evidence type="ECO:0000256" key="7">
    <source>
        <dbReference type="ARBA" id="ARBA00022958"/>
    </source>
</evidence>
<evidence type="ECO:0000256" key="3">
    <source>
        <dbReference type="ARBA" id="ARBA00022538"/>
    </source>
</evidence>
<dbReference type="PANTHER" id="PTHR30042:SF2">
    <property type="entry name" value="POTASSIUM-TRANSPORTING ATPASE KDPC SUBUNIT"/>
    <property type="match status" value="1"/>
</dbReference>
<evidence type="ECO:0000256" key="2">
    <source>
        <dbReference type="ARBA" id="ARBA00022475"/>
    </source>
</evidence>
<keyword evidence="7 11" id="KW-0630">Potassium</keyword>
<feature type="transmembrane region" description="Helical" evidence="11">
    <location>
        <begin position="20"/>
        <end position="46"/>
    </location>
</feature>
<evidence type="ECO:0000256" key="9">
    <source>
        <dbReference type="ARBA" id="ARBA00023065"/>
    </source>
</evidence>
<keyword evidence="2 11" id="KW-1003">Cell membrane</keyword>
<reference evidence="13 14" key="1">
    <citation type="submission" date="2018-07" db="EMBL/GenBank/DDBJ databases">
        <title>Freshwater and sediment microbial communities from various areas in North America, analyzing microbe dynamics in response to fracking.</title>
        <authorList>
            <person name="Lamendella R."/>
        </authorList>
    </citation>
    <scope>NUCLEOTIDE SEQUENCE [LARGE SCALE GENOMIC DNA]</scope>
    <source>
        <strain evidence="13 14">114E</strain>
        <strain evidence="12 15">114E_o</strain>
    </source>
</reference>
<evidence type="ECO:0000313" key="15">
    <source>
        <dbReference type="Proteomes" id="UP000253065"/>
    </source>
</evidence>
<keyword evidence="5 11" id="KW-0547">Nucleotide-binding</keyword>
<dbReference type="InterPro" id="IPR003820">
    <property type="entry name" value="KdpC"/>
</dbReference>
<dbReference type="AlphaFoldDB" id="A0A368UNE0"/>
<dbReference type="HAMAP" id="MF_00276">
    <property type="entry name" value="KdpC"/>
    <property type="match status" value="1"/>
</dbReference>
<dbReference type="GO" id="GO:0008556">
    <property type="term" value="F:P-type potassium transmembrane transporter activity"/>
    <property type="evidence" value="ECO:0007669"/>
    <property type="project" value="InterPro"/>
</dbReference>
<dbReference type="NCBIfam" id="NF001454">
    <property type="entry name" value="PRK00315.1"/>
    <property type="match status" value="1"/>
</dbReference>
<gene>
    <name evidence="11" type="primary">kdpC</name>
    <name evidence="13" type="ORF">DET51_1205</name>
    <name evidence="12" type="ORF">DET64_1206</name>
</gene>
<dbReference type="Pfam" id="PF02669">
    <property type="entry name" value="KdpC"/>
    <property type="match status" value="1"/>
</dbReference>
<dbReference type="GO" id="GO:0005886">
    <property type="term" value="C:plasma membrane"/>
    <property type="evidence" value="ECO:0007669"/>
    <property type="project" value="UniProtKB-SubCell"/>
</dbReference>
<evidence type="ECO:0000313" key="12">
    <source>
        <dbReference type="EMBL" id="RBP68502.1"/>
    </source>
</evidence>
<evidence type="ECO:0000256" key="1">
    <source>
        <dbReference type="ARBA" id="ARBA00022448"/>
    </source>
</evidence>
<evidence type="ECO:0000313" key="13">
    <source>
        <dbReference type="EMBL" id="RCW29705.1"/>
    </source>
</evidence>
<organism evidence="13 14">
    <name type="scientific">Marinobacter nauticus</name>
    <name type="common">Marinobacter hydrocarbonoclasticus</name>
    <name type="synonym">Marinobacter aquaeolei</name>
    <dbReference type="NCBI Taxonomy" id="2743"/>
    <lineage>
        <taxon>Bacteria</taxon>
        <taxon>Pseudomonadati</taxon>
        <taxon>Pseudomonadota</taxon>
        <taxon>Gammaproteobacteria</taxon>
        <taxon>Pseudomonadales</taxon>
        <taxon>Marinobacteraceae</taxon>
        <taxon>Marinobacter</taxon>
    </lineage>
</organism>
<comment type="subcellular location">
    <subcellularLocation>
        <location evidence="11">Cell membrane</location>
        <topology evidence="11">Single-pass membrane protein</topology>
    </subcellularLocation>
</comment>
<keyword evidence="15" id="KW-1185">Reference proteome</keyword>
<keyword evidence="1 11" id="KW-0813">Transport</keyword>
<protein>
    <recommendedName>
        <fullName evidence="11">Potassium-transporting ATPase KdpC subunit</fullName>
    </recommendedName>
    <alternativeName>
        <fullName evidence="11">ATP phosphohydrolase [potassium-transporting] C chain</fullName>
    </alternativeName>
    <alternativeName>
        <fullName evidence="11">Potassium-binding and translocating subunit C</fullName>
    </alternativeName>
    <alternativeName>
        <fullName evidence="11">Potassium-translocating ATPase C chain</fullName>
    </alternativeName>
</protein>
<keyword evidence="6 11" id="KW-0067">ATP-binding</keyword>
<sequence>MMTESNNAAVTRSASWLSALRAAIVLILLCGGLYPLIITTAGKVLFPHQALGSMIIVDDTIVGSEMVGQRFTAPKYFHGRPSAAEYDPFSVGGSNYAASNPDLKARVAGDSAEIAQRENVAPTSIPTDLLAASGSGIDPHISPESAILQAERVASARGIAIARVNELIAQYTEGPTLGVFGQPRVNVLKLNLALDGKEFND</sequence>
<evidence type="ECO:0000256" key="8">
    <source>
        <dbReference type="ARBA" id="ARBA00022989"/>
    </source>
</evidence>
<dbReference type="PANTHER" id="PTHR30042">
    <property type="entry name" value="POTASSIUM-TRANSPORTING ATPASE C CHAIN"/>
    <property type="match status" value="1"/>
</dbReference>
<keyword evidence="4 11" id="KW-0812">Transmembrane</keyword>
<evidence type="ECO:0000256" key="11">
    <source>
        <dbReference type="HAMAP-Rule" id="MF_00276"/>
    </source>
</evidence>
<dbReference type="PIRSF" id="PIRSF001296">
    <property type="entry name" value="K_ATPase_KdpC"/>
    <property type="match status" value="1"/>
</dbReference>
<keyword evidence="10 11" id="KW-0472">Membrane</keyword>
<name>A0A368UNE0_MARNT</name>
<comment type="function">
    <text evidence="11">Part of the high-affinity ATP-driven potassium transport (or Kdp) system, which catalyzes the hydrolysis of ATP coupled with the electrogenic transport of potassium into the cytoplasm. This subunit acts as a catalytic chaperone that increases the ATP-binding affinity of the ATP-hydrolyzing subunit KdpB by the formation of a transient KdpB/KdpC/ATP ternary complex.</text>
</comment>
<comment type="similarity">
    <text evidence="11">Belongs to the KdpC family.</text>
</comment>
<keyword evidence="8 11" id="KW-1133">Transmembrane helix</keyword>
<accession>A0A368UNE0</accession>
<evidence type="ECO:0000313" key="14">
    <source>
        <dbReference type="Proteomes" id="UP000252795"/>
    </source>
</evidence>
<dbReference type="RefSeq" id="WP_235853768.1">
    <property type="nucleotide sequence ID" value="NZ_QNSA01000020.1"/>
</dbReference>
<dbReference type="Proteomes" id="UP000252795">
    <property type="component" value="Unassembled WGS sequence"/>
</dbReference>
<evidence type="ECO:0000256" key="10">
    <source>
        <dbReference type="ARBA" id="ARBA00023136"/>
    </source>
</evidence>
<dbReference type="NCBIfam" id="TIGR00681">
    <property type="entry name" value="kdpC"/>
    <property type="match status" value="1"/>
</dbReference>
<dbReference type="EMBL" id="QPJB01000020">
    <property type="protein sequence ID" value="RCW29705.1"/>
    <property type="molecule type" value="Genomic_DNA"/>
</dbReference>
<dbReference type="GO" id="GO:0005524">
    <property type="term" value="F:ATP binding"/>
    <property type="evidence" value="ECO:0007669"/>
    <property type="project" value="UniProtKB-UniRule"/>
</dbReference>
<comment type="caution">
    <text evidence="13">The sequence shown here is derived from an EMBL/GenBank/DDBJ whole genome shotgun (WGS) entry which is preliminary data.</text>
</comment>
<dbReference type="Proteomes" id="UP000253065">
    <property type="component" value="Unassembled WGS sequence"/>
</dbReference>
<evidence type="ECO:0000256" key="6">
    <source>
        <dbReference type="ARBA" id="ARBA00022840"/>
    </source>
</evidence>
<comment type="subunit">
    <text evidence="11">The system is composed of three essential subunits: KdpA, KdpB and KdpC.</text>
</comment>